<evidence type="ECO:0000256" key="2">
    <source>
        <dbReference type="ARBA" id="ARBA00022771"/>
    </source>
</evidence>
<dbReference type="Gene3D" id="2.20.25.240">
    <property type="match status" value="1"/>
</dbReference>
<reference evidence="6 7" key="1">
    <citation type="submission" date="2024-09" db="EMBL/GenBank/DDBJ databases">
        <title>Chromosome-scale assembly of Riccia sorocarpa.</title>
        <authorList>
            <person name="Paukszto L."/>
        </authorList>
    </citation>
    <scope>NUCLEOTIDE SEQUENCE [LARGE SCALE GENOMIC DNA]</scope>
    <source>
        <strain evidence="6">LP-2024</strain>
        <tissue evidence="6">Aerial parts of the thallus</tissue>
    </source>
</reference>
<keyword evidence="7" id="KW-1185">Reference proteome</keyword>
<protein>
    <recommendedName>
        <fullName evidence="8">Reverse transcriptase zinc-binding domain-containing protein</fullName>
    </recommendedName>
</protein>
<dbReference type="InterPro" id="IPR026960">
    <property type="entry name" value="RVT-Znf"/>
</dbReference>
<keyword evidence="3" id="KW-0862">Zinc</keyword>
<dbReference type="AlphaFoldDB" id="A0ABD3HBP0"/>
<feature type="domain" description="Reverse transcriptase zinc-binding" evidence="5">
    <location>
        <begin position="184"/>
        <end position="259"/>
    </location>
</feature>
<evidence type="ECO:0000259" key="5">
    <source>
        <dbReference type="Pfam" id="PF13966"/>
    </source>
</evidence>
<dbReference type="Pfam" id="PF04500">
    <property type="entry name" value="FLYWCH"/>
    <property type="match status" value="1"/>
</dbReference>
<sequence length="515" mass="60226">MARRILQIKLRIGPQIQERIHWDVSDALLLLPAWRIPEVPTLDRLLIIWFKLKKRLQLDPDVTAIPRYLPIRSLQEIWRLQARQESAGFSWLEAEARRRGLKVWEDIPEHITEDGDIALILASTFPDVLQWLRNLQCSDDPLWLTNGWSWKNGWSVDKSWFAPAHKWLLLAASTDSSFSKLDRWWEVQSGEEVWQFRWKKLWASICFAKHKVWFWRFLQQGFPTLARAEQWGVSDGVCRACFAEQENTEHLFWSCPSLRQRRQWVSAVVVGNQTAHPTFLQTIDESLNQNGGSPARFFLLIEHCKTSWTERNALVFEGRRGRETEDRLLEKTMEQIQAYSRRMRGESRQKFLDSSENFRITAEASIREFRYAPDPAQIFRFKTSRGRDAISFNGYSYRLDRRSASGDLFWRCLTNGCRGRLQTDEEMNQPVVRGGDHSHPSSIEDGMIRVAYTRMRERAVAETTPIPHIYQEEANRLASSEAASAMLPVLQSIDTALYRELADNVFHLFLMIVLI</sequence>
<evidence type="ECO:0000256" key="1">
    <source>
        <dbReference type="ARBA" id="ARBA00022723"/>
    </source>
</evidence>
<dbReference type="EMBL" id="JBJQOH010000004">
    <property type="protein sequence ID" value="KAL3687476.1"/>
    <property type="molecule type" value="Genomic_DNA"/>
</dbReference>
<accession>A0ABD3HBP0</accession>
<evidence type="ECO:0000259" key="4">
    <source>
        <dbReference type="Pfam" id="PF04500"/>
    </source>
</evidence>
<comment type="caution">
    <text evidence="6">The sequence shown here is derived from an EMBL/GenBank/DDBJ whole genome shotgun (WGS) entry which is preliminary data.</text>
</comment>
<evidence type="ECO:0008006" key="8">
    <source>
        <dbReference type="Google" id="ProtNLM"/>
    </source>
</evidence>
<organism evidence="6 7">
    <name type="scientific">Riccia sorocarpa</name>
    <dbReference type="NCBI Taxonomy" id="122646"/>
    <lineage>
        <taxon>Eukaryota</taxon>
        <taxon>Viridiplantae</taxon>
        <taxon>Streptophyta</taxon>
        <taxon>Embryophyta</taxon>
        <taxon>Marchantiophyta</taxon>
        <taxon>Marchantiopsida</taxon>
        <taxon>Marchantiidae</taxon>
        <taxon>Marchantiales</taxon>
        <taxon>Ricciaceae</taxon>
        <taxon>Riccia</taxon>
    </lineage>
</organism>
<evidence type="ECO:0000313" key="6">
    <source>
        <dbReference type="EMBL" id="KAL3687476.1"/>
    </source>
</evidence>
<gene>
    <name evidence="6" type="ORF">R1sor_013785</name>
</gene>
<dbReference type="Pfam" id="PF13966">
    <property type="entry name" value="zf-RVT"/>
    <property type="match status" value="1"/>
</dbReference>
<evidence type="ECO:0000256" key="3">
    <source>
        <dbReference type="ARBA" id="ARBA00022833"/>
    </source>
</evidence>
<feature type="domain" description="FLYWCH-type" evidence="4">
    <location>
        <begin position="382"/>
        <end position="439"/>
    </location>
</feature>
<keyword evidence="2" id="KW-0863">Zinc-finger</keyword>
<evidence type="ECO:0000313" key="7">
    <source>
        <dbReference type="Proteomes" id="UP001633002"/>
    </source>
</evidence>
<dbReference type="InterPro" id="IPR007588">
    <property type="entry name" value="Znf_FLYWCH"/>
</dbReference>
<dbReference type="GO" id="GO:0008270">
    <property type="term" value="F:zinc ion binding"/>
    <property type="evidence" value="ECO:0007669"/>
    <property type="project" value="UniProtKB-KW"/>
</dbReference>
<proteinExistence type="predicted"/>
<name>A0ABD3HBP0_9MARC</name>
<dbReference type="Proteomes" id="UP001633002">
    <property type="component" value="Unassembled WGS sequence"/>
</dbReference>
<keyword evidence="1" id="KW-0479">Metal-binding</keyword>